<dbReference type="HAMAP" id="MF_01336">
    <property type="entry name" value="Ribosomal_bL25"/>
    <property type="match status" value="1"/>
</dbReference>
<dbReference type="NCBIfam" id="NF004128">
    <property type="entry name" value="PRK05618.1-2"/>
    <property type="match status" value="1"/>
</dbReference>
<feature type="domain" description="Large ribosomal subunit protein bL25 beta" evidence="7">
    <location>
        <begin position="102"/>
        <end position="188"/>
    </location>
</feature>
<dbReference type="NCBIfam" id="NF004612">
    <property type="entry name" value="PRK05943.1"/>
    <property type="match status" value="1"/>
</dbReference>
<keyword evidence="9" id="KW-1185">Reference proteome</keyword>
<keyword evidence="1 5" id="KW-0699">rRNA-binding</keyword>
<dbReference type="InterPro" id="IPR020055">
    <property type="entry name" value="Ribosomal_bL25_short"/>
</dbReference>
<dbReference type="InterPro" id="IPR001021">
    <property type="entry name" value="Ribosomal_bL25_long"/>
</dbReference>
<protein>
    <recommendedName>
        <fullName evidence="5">Large ribosomal subunit protein bL25</fullName>
    </recommendedName>
    <alternativeName>
        <fullName evidence="5">General stress protein CTC</fullName>
    </alternativeName>
</protein>
<evidence type="ECO:0000313" key="9">
    <source>
        <dbReference type="Proteomes" id="UP001549691"/>
    </source>
</evidence>
<reference evidence="8 9" key="1">
    <citation type="submission" date="2024-07" db="EMBL/GenBank/DDBJ databases">
        <title>Uliginosibacterium flavum JJ3220;KACC:17644.</title>
        <authorList>
            <person name="Kim M.K."/>
        </authorList>
    </citation>
    <scope>NUCLEOTIDE SEQUENCE [LARGE SCALE GENOMIC DNA]</scope>
    <source>
        <strain evidence="8 9">KACC:17644</strain>
    </source>
</reference>
<dbReference type="Gene3D" id="2.40.240.10">
    <property type="entry name" value="Ribosomal Protein L25, Chain P"/>
    <property type="match status" value="1"/>
</dbReference>
<dbReference type="EMBL" id="JBEWZI010000007">
    <property type="protein sequence ID" value="MET7014262.1"/>
    <property type="molecule type" value="Genomic_DNA"/>
</dbReference>
<keyword evidence="4 5" id="KW-0687">Ribonucleoprotein</keyword>
<dbReference type="InterPro" id="IPR020930">
    <property type="entry name" value="Ribosomal_uL5_bac-type"/>
</dbReference>
<evidence type="ECO:0000259" key="7">
    <source>
        <dbReference type="Pfam" id="PF14693"/>
    </source>
</evidence>
<proteinExistence type="inferred from homology"/>
<dbReference type="Pfam" id="PF14693">
    <property type="entry name" value="Ribosomal_TL5_C"/>
    <property type="match status" value="1"/>
</dbReference>
<dbReference type="InterPro" id="IPR020057">
    <property type="entry name" value="Ribosomal_bL25_b-dom"/>
</dbReference>
<name>A0ABV2TMJ2_9RHOO</name>
<organism evidence="8 9">
    <name type="scientific">Uliginosibacterium flavum</name>
    <dbReference type="NCBI Taxonomy" id="1396831"/>
    <lineage>
        <taxon>Bacteria</taxon>
        <taxon>Pseudomonadati</taxon>
        <taxon>Pseudomonadota</taxon>
        <taxon>Betaproteobacteria</taxon>
        <taxon>Rhodocyclales</taxon>
        <taxon>Zoogloeaceae</taxon>
        <taxon>Uliginosibacterium</taxon>
    </lineage>
</organism>
<comment type="similarity">
    <text evidence="5">Belongs to the bacterial ribosomal protein bL25 family. CTC subfamily.</text>
</comment>
<dbReference type="CDD" id="cd00495">
    <property type="entry name" value="Ribosomal_L25_TL5_CTC"/>
    <property type="match status" value="1"/>
</dbReference>
<dbReference type="PANTHER" id="PTHR33284">
    <property type="entry name" value="RIBOSOMAL PROTEIN L25/GLN-TRNA SYNTHETASE, ANTI-CODON-BINDING DOMAIN-CONTAINING PROTEIN"/>
    <property type="match status" value="1"/>
</dbReference>
<evidence type="ECO:0000256" key="3">
    <source>
        <dbReference type="ARBA" id="ARBA00022980"/>
    </source>
</evidence>
<dbReference type="NCBIfam" id="NF004130">
    <property type="entry name" value="PRK05618.1-5"/>
    <property type="match status" value="1"/>
</dbReference>
<dbReference type="GO" id="GO:0005840">
    <property type="term" value="C:ribosome"/>
    <property type="evidence" value="ECO:0007669"/>
    <property type="project" value="UniProtKB-KW"/>
</dbReference>
<evidence type="ECO:0000256" key="1">
    <source>
        <dbReference type="ARBA" id="ARBA00022730"/>
    </source>
</evidence>
<dbReference type="PANTHER" id="PTHR33284:SF1">
    <property type="entry name" value="RIBOSOMAL PROTEIN L25_GLN-TRNA SYNTHETASE, ANTI-CODON-BINDING DOMAIN-CONTAINING PROTEIN"/>
    <property type="match status" value="1"/>
</dbReference>
<dbReference type="InterPro" id="IPR011035">
    <property type="entry name" value="Ribosomal_bL25/Gln-tRNA_synth"/>
</dbReference>
<evidence type="ECO:0000256" key="4">
    <source>
        <dbReference type="ARBA" id="ARBA00023274"/>
    </source>
</evidence>
<dbReference type="Proteomes" id="UP001549691">
    <property type="component" value="Unassembled WGS sequence"/>
</dbReference>
<comment type="subunit">
    <text evidence="5">Part of the 50S ribosomal subunit; part of the 5S rRNA/L5/L18/L25 subcomplex. Contacts the 5S rRNA. Binds to the 5S rRNA independently of L5 and L18.</text>
</comment>
<dbReference type="Gene3D" id="2.170.120.20">
    <property type="entry name" value="Ribosomal protein L25, beta domain"/>
    <property type="match status" value="1"/>
</dbReference>
<dbReference type="InterPro" id="IPR029751">
    <property type="entry name" value="Ribosomal_L25_dom"/>
</dbReference>
<evidence type="ECO:0000256" key="2">
    <source>
        <dbReference type="ARBA" id="ARBA00022884"/>
    </source>
</evidence>
<dbReference type="RefSeq" id="WP_354600721.1">
    <property type="nucleotide sequence ID" value="NZ_JBEWZI010000007.1"/>
</dbReference>
<sequence>MEFNLKAAKRDVTGTGASRRLRHAGTTPGIIYGGDAPVVQISLDHNDLFHALRKEAFHSSMLTIEVDGVAQTAVLRDVQWHPFRQIVLHVDFQRVDATHATHIKVPVHFLNHDACPGVKLNGGVFSHVINELDLKGLPGKLPAFLEIDMKSMNVGDVIHLSDIKLPEGVELAHATEGSKVIASIAAPRGGAAEPEADEGEAKA</sequence>
<accession>A0ABV2TMJ2</accession>
<gene>
    <name evidence="5" type="primary">rplY</name>
    <name evidence="5" type="synonym">ctc</name>
    <name evidence="8" type="ORF">ABXR19_08670</name>
</gene>
<comment type="function">
    <text evidence="5">This is one of the proteins that binds to the 5S RNA in the ribosome where it forms part of the central protuberance.</text>
</comment>
<evidence type="ECO:0000259" key="6">
    <source>
        <dbReference type="Pfam" id="PF01386"/>
    </source>
</evidence>
<dbReference type="Pfam" id="PF01386">
    <property type="entry name" value="Ribosomal_L25p"/>
    <property type="match status" value="1"/>
</dbReference>
<comment type="caution">
    <text evidence="8">The sequence shown here is derived from an EMBL/GenBank/DDBJ whole genome shotgun (WGS) entry which is preliminary data.</text>
</comment>
<evidence type="ECO:0000256" key="5">
    <source>
        <dbReference type="HAMAP-Rule" id="MF_01334"/>
    </source>
</evidence>
<dbReference type="InterPro" id="IPR037121">
    <property type="entry name" value="Ribosomal_bL25_C"/>
</dbReference>
<dbReference type="HAMAP" id="MF_01334">
    <property type="entry name" value="Ribosomal_bL25_CTC"/>
    <property type="match status" value="1"/>
</dbReference>
<keyword evidence="2 5" id="KW-0694">RNA-binding</keyword>
<keyword evidence="3 5" id="KW-0689">Ribosomal protein</keyword>
<dbReference type="NCBIfam" id="TIGR00731">
    <property type="entry name" value="bL25_bact_ctc"/>
    <property type="match status" value="1"/>
</dbReference>
<evidence type="ECO:0000313" key="8">
    <source>
        <dbReference type="EMBL" id="MET7014262.1"/>
    </source>
</evidence>
<dbReference type="InterPro" id="IPR020056">
    <property type="entry name" value="Rbsml_bL25/Gln-tRNA_synth_N"/>
</dbReference>
<dbReference type="SUPFAM" id="SSF50715">
    <property type="entry name" value="Ribosomal protein L25-like"/>
    <property type="match status" value="1"/>
</dbReference>
<feature type="domain" description="Large ribosomal subunit protein bL25 L25" evidence="6">
    <location>
        <begin position="5"/>
        <end position="92"/>
    </location>
</feature>